<proteinExistence type="predicted"/>
<comment type="caution">
    <text evidence="2">The sequence shown here is derived from an EMBL/GenBank/DDBJ whole genome shotgun (WGS) entry which is preliminary data.</text>
</comment>
<feature type="signal peptide" evidence="1">
    <location>
        <begin position="1"/>
        <end position="15"/>
    </location>
</feature>
<feature type="chain" id="PRO_5034254193" evidence="1">
    <location>
        <begin position="16"/>
        <end position="209"/>
    </location>
</feature>
<dbReference type="AlphaFoldDB" id="A0A8H3EL39"/>
<organism evidence="2 3">
    <name type="scientific">Gomphillus americanus</name>
    <dbReference type="NCBI Taxonomy" id="1940652"/>
    <lineage>
        <taxon>Eukaryota</taxon>
        <taxon>Fungi</taxon>
        <taxon>Dikarya</taxon>
        <taxon>Ascomycota</taxon>
        <taxon>Pezizomycotina</taxon>
        <taxon>Lecanoromycetes</taxon>
        <taxon>OSLEUM clade</taxon>
        <taxon>Ostropomycetidae</taxon>
        <taxon>Ostropales</taxon>
        <taxon>Graphidaceae</taxon>
        <taxon>Gomphilloideae</taxon>
        <taxon>Gomphillus</taxon>
    </lineage>
</organism>
<dbReference type="PANTHER" id="PTHR38123:SF4">
    <property type="entry name" value="CELL WALL GALACTOMANNOPROTEIN, PUTATIVE (AFU_ORTHOLOGUE AFUA_4G00870)-RELATED"/>
    <property type="match status" value="1"/>
</dbReference>
<dbReference type="OrthoDB" id="3485059at2759"/>
<dbReference type="GO" id="GO:0005576">
    <property type="term" value="C:extracellular region"/>
    <property type="evidence" value="ECO:0007669"/>
    <property type="project" value="TreeGrafter"/>
</dbReference>
<name>A0A8H3EL39_9LECA</name>
<dbReference type="Proteomes" id="UP000664169">
    <property type="component" value="Unassembled WGS sequence"/>
</dbReference>
<evidence type="ECO:0000313" key="3">
    <source>
        <dbReference type="Proteomes" id="UP000664169"/>
    </source>
</evidence>
<dbReference type="EMBL" id="CAJPDQ010000003">
    <property type="protein sequence ID" value="CAF9907229.1"/>
    <property type="molecule type" value="Genomic_DNA"/>
</dbReference>
<keyword evidence="3" id="KW-1185">Reference proteome</keyword>
<protein>
    <submittedName>
        <fullName evidence="2">Uncharacterized protein</fullName>
    </submittedName>
</protein>
<evidence type="ECO:0000313" key="2">
    <source>
        <dbReference type="EMBL" id="CAF9907229.1"/>
    </source>
</evidence>
<sequence length="209" mass="22076">MYFPSLILLATTALAAPLIQRDAASILQAITNIENHITTLNNTLNTFNGNLLTTIPTVLKIEEQTAELGDAISAATDAANLSPALSETDSGTVATAVVTLVPKIQSLLSNIIAHKNTFDRAVLGIGSVSPQVEQDLQTQSKLSDEFSGALIAKLAPDYAALAPLITNQISAAFQNAVKIFATSGGLFHLPAVQGLGEFEELLKNFLHLR</sequence>
<reference evidence="2" key="1">
    <citation type="submission" date="2021-03" db="EMBL/GenBank/DDBJ databases">
        <authorList>
            <person name="Tagirdzhanova G."/>
        </authorList>
    </citation>
    <scope>NUCLEOTIDE SEQUENCE</scope>
</reference>
<dbReference type="PANTHER" id="PTHR38123">
    <property type="entry name" value="CELL WALL SERINE-THREONINE-RICH GALACTOMANNOPROTEIN MP1 (AFU_ORTHOLOGUE AFUA_4G03240)"/>
    <property type="match status" value="1"/>
</dbReference>
<gene>
    <name evidence="2" type="ORF">GOMPHAMPRED_005055</name>
</gene>
<dbReference type="InterPro" id="IPR021054">
    <property type="entry name" value="Cell_wall_mannoprotein_1"/>
</dbReference>
<accession>A0A8H3EL39</accession>
<keyword evidence="1" id="KW-0732">Signal</keyword>
<dbReference type="Gene3D" id="1.20.1280.140">
    <property type="match status" value="1"/>
</dbReference>
<dbReference type="Pfam" id="PF12296">
    <property type="entry name" value="HsbA"/>
    <property type="match status" value="1"/>
</dbReference>
<evidence type="ECO:0000256" key="1">
    <source>
        <dbReference type="SAM" id="SignalP"/>
    </source>
</evidence>